<dbReference type="AlphaFoldDB" id="A0A7D5ZGI2"/>
<dbReference type="Proteomes" id="UP000510822">
    <property type="component" value="Chromosome"/>
</dbReference>
<evidence type="ECO:0000313" key="2">
    <source>
        <dbReference type="EMBL" id="QLI81407.1"/>
    </source>
</evidence>
<sequence length="265" mass="30306">MQRFRLRQTIKCIARIALIWLCVQSSAHAVEQIPLYTYYDEPPFALDQPANLTTKLANWLSDRSAGRYQFVPTQLPRKRLDLVIEHQAQWQGVVAWANPVFFHDPLQLKYLWSKPYMQDVNLVVSHRSKPVEFKNAASLYGLRVGAVIGRQLEDFESDIAQGKITREDANSVLSNLKKLNLHRIDATFISASSLGSYRQQITDLDHWLYIAPTPRGLVERHFFLAPNQATLLDFLNDAAVALPKDPQWKALFKDLRDSGSPAHLN</sequence>
<keyword evidence="1" id="KW-0732">Signal</keyword>
<evidence type="ECO:0000256" key="1">
    <source>
        <dbReference type="SAM" id="SignalP"/>
    </source>
</evidence>
<protein>
    <submittedName>
        <fullName evidence="2">Transporter substrate-binding domain-containing protein</fullName>
    </submittedName>
</protein>
<dbReference type="EMBL" id="CP058952">
    <property type="protein sequence ID" value="QLI81407.1"/>
    <property type="molecule type" value="Genomic_DNA"/>
</dbReference>
<gene>
    <name evidence="2" type="ORF">HZU75_07615</name>
</gene>
<dbReference type="KEGG" id="cfon:HZU75_07615"/>
<accession>A0A7D5ZGI2</accession>
<dbReference type="RefSeq" id="WP_180308533.1">
    <property type="nucleotide sequence ID" value="NZ_CP058952.1"/>
</dbReference>
<feature type="chain" id="PRO_5029001509" evidence="1">
    <location>
        <begin position="30"/>
        <end position="265"/>
    </location>
</feature>
<reference evidence="2 3" key="1">
    <citation type="journal article" date="2016" name="Int. J. Syst. Evol. Microbiol.">
        <title>Chitinibacter fontanus sp. nov., isolated from a spring.</title>
        <authorList>
            <person name="Sheu S.Y."/>
            <person name="Li Y.S."/>
            <person name="Young C.C."/>
            <person name="Chen W.M."/>
        </authorList>
    </citation>
    <scope>NUCLEOTIDE SEQUENCE [LARGE SCALE GENOMIC DNA]</scope>
    <source>
        <strain evidence="2 3">STM-7</strain>
    </source>
</reference>
<dbReference type="SUPFAM" id="SSF53850">
    <property type="entry name" value="Periplasmic binding protein-like II"/>
    <property type="match status" value="1"/>
</dbReference>
<feature type="signal peptide" evidence="1">
    <location>
        <begin position="1"/>
        <end position="29"/>
    </location>
</feature>
<name>A0A7D5ZGI2_9NEIS</name>
<dbReference type="Gene3D" id="3.40.190.10">
    <property type="entry name" value="Periplasmic binding protein-like II"/>
    <property type="match status" value="2"/>
</dbReference>
<keyword evidence="3" id="KW-1185">Reference proteome</keyword>
<evidence type="ECO:0000313" key="3">
    <source>
        <dbReference type="Proteomes" id="UP000510822"/>
    </source>
</evidence>
<organism evidence="2 3">
    <name type="scientific">Chitinibacter fontanus</name>
    <dbReference type="NCBI Taxonomy" id="1737446"/>
    <lineage>
        <taxon>Bacteria</taxon>
        <taxon>Pseudomonadati</taxon>
        <taxon>Pseudomonadota</taxon>
        <taxon>Betaproteobacteria</taxon>
        <taxon>Neisseriales</taxon>
        <taxon>Chitinibacteraceae</taxon>
        <taxon>Chitinibacter</taxon>
    </lineage>
</organism>
<proteinExistence type="predicted"/>